<feature type="signal peptide" evidence="3">
    <location>
        <begin position="1"/>
        <end position="18"/>
    </location>
</feature>
<dbReference type="Proteomes" id="UP000295124">
    <property type="component" value="Unassembled WGS sequence"/>
</dbReference>
<dbReference type="SUPFAM" id="SSF56300">
    <property type="entry name" value="Metallo-dependent phosphatases"/>
    <property type="match status" value="1"/>
</dbReference>
<evidence type="ECO:0000259" key="4">
    <source>
        <dbReference type="SMART" id="SM00854"/>
    </source>
</evidence>
<organism evidence="5 6">
    <name type="scientific">Kribbella antibiotica</name>
    <dbReference type="NCBI Taxonomy" id="190195"/>
    <lineage>
        <taxon>Bacteria</taxon>
        <taxon>Bacillati</taxon>
        <taxon>Actinomycetota</taxon>
        <taxon>Actinomycetes</taxon>
        <taxon>Propionibacteriales</taxon>
        <taxon>Kribbellaceae</taxon>
        <taxon>Kribbella</taxon>
    </lineage>
</organism>
<evidence type="ECO:0000256" key="1">
    <source>
        <dbReference type="ARBA" id="ARBA00005662"/>
    </source>
</evidence>
<name>A0A4R4ZQK7_9ACTN</name>
<feature type="domain" description="Capsule synthesis protein CapA" evidence="4">
    <location>
        <begin position="35"/>
        <end position="274"/>
    </location>
</feature>
<dbReference type="PROSITE" id="PS51257">
    <property type="entry name" value="PROKAR_LIPOPROTEIN"/>
    <property type="match status" value="1"/>
</dbReference>
<dbReference type="AlphaFoldDB" id="A0A4R4ZQK7"/>
<proteinExistence type="inferred from homology"/>
<sequence>MRAWIGALCVLVASGCTAGGLSADPAVQAEGPEFTLAFGGDVNFHNQTQRLLDDDPQTAFGDAGGALSEADLAIVNLETAITGRGTAATKRFLFRSDARAVTAVKAAGVDAVSLANNHTLDYGRVGLADTLSVTRRGKLPTFGAGLNASQAYAPWRTTVRGVKVSVLGVSEVPDLANEWAAGVSRSGLAMAINHRLAVEAVRRARRTSDVVIVIPHWGSEFDHCPTPEQRALAADLSTAGADVILGAHAHVLQGQGYLGKTFVAYGLGNLLFGGDLPIPETWRGGVLQLTLRGRTVVSRTFVPTEMSAETRRPVATTGTERDEERARVNNLRDCAGLTQSPTG</sequence>
<evidence type="ECO:0000313" key="5">
    <source>
        <dbReference type="EMBL" id="TDD61223.1"/>
    </source>
</evidence>
<dbReference type="InterPro" id="IPR029052">
    <property type="entry name" value="Metallo-depent_PP-like"/>
</dbReference>
<dbReference type="InterPro" id="IPR052169">
    <property type="entry name" value="CW_Biosynth-Accessory"/>
</dbReference>
<dbReference type="Gene3D" id="3.60.21.10">
    <property type="match status" value="1"/>
</dbReference>
<comment type="similarity">
    <text evidence="1">Belongs to the CapA family.</text>
</comment>
<feature type="chain" id="PRO_5038676982" evidence="3">
    <location>
        <begin position="19"/>
        <end position="343"/>
    </location>
</feature>
<dbReference type="EMBL" id="SMKX01000017">
    <property type="protein sequence ID" value="TDD61223.1"/>
    <property type="molecule type" value="Genomic_DNA"/>
</dbReference>
<feature type="region of interest" description="Disordered" evidence="2">
    <location>
        <begin position="307"/>
        <end position="326"/>
    </location>
</feature>
<dbReference type="PANTHER" id="PTHR33393:SF13">
    <property type="entry name" value="PGA BIOSYNTHESIS PROTEIN CAPA"/>
    <property type="match status" value="1"/>
</dbReference>
<accession>A0A4R4ZQK7</accession>
<dbReference type="OrthoDB" id="9799970at2"/>
<evidence type="ECO:0000256" key="2">
    <source>
        <dbReference type="SAM" id="MobiDB-lite"/>
    </source>
</evidence>
<comment type="caution">
    <text evidence="5">The sequence shown here is derived from an EMBL/GenBank/DDBJ whole genome shotgun (WGS) entry which is preliminary data.</text>
</comment>
<dbReference type="InterPro" id="IPR019079">
    <property type="entry name" value="Capsule_synth_CapA"/>
</dbReference>
<gene>
    <name evidence="5" type="ORF">E1263_08545</name>
</gene>
<dbReference type="CDD" id="cd07381">
    <property type="entry name" value="MPP_CapA"/>
    <property type="match status" value="1"/>
</dbReference>
<dbReference type="RefSeq" id="WP_132166641.1">
    <property type="nucleotide sequence ID" value="NZ_SMKX01000017.1"/>
</dbReference>
<evidence type="ECO:0000256" key="3">
    <source>
        <dbReference type="SAM" id="SignalP"/>
    </source>
</evidence>
<dbReference type="PANTHER" id="PTHR33393">
    <property type="entry name" value="POLYGLUTAMINE SYNTHESIS ACCESSORY PROTEIN RV0574C-RELATED"/>
    <property type="match status" value="1"/>
</dbReference>
<dbReference type="Pfam" id="PF09587">
    <property type="entry name" value="PGA_cap"/>
    <property type="match status" value="1"/>
</dbReference>
<keyword evidence="6" id="KW-1185">Reference proteome</keyword>
<dbReference type="SMART" id="SM00854">
    <property type="entry name" value="PGA_cap"/>
    <property type="match status" value="1"/>
</dbReference>
<keyword evidence="3" id="KW-0732">Signal</keyword>
<protein>
    <submittedName>
        <fullName evidence="5">CapA family protein</fullName>
    </submittedName>
</protein>
<evidence type="ECO:0000313" key="6">
    <source>
        <dbReference type="Proteomes" id="UP000295124"/>
    </source>
</evidence>
<reference evidence="5 6" key="1">
    <citation type="submission" date="2019-03" db="EMBL/GenBank/DDBJ databases">
        <title>Draft genome sequences of novel Actinobacteria.</title>
        <authorList>
            <person name="Sahin N."/>
            <person name="Ay H."/>
            <person name="Saygin H."/>
        </authorList>
    </citation>
    <scope>NUCLEOTIDE SEQUENCE [LARGE SCALE GENOMIC DNA]</scope>
    <source>
        <strain evidence="5 6">JCM 13523</strain>
    </source>
</reference>